<comment type="similarity">
    <text evidence="7">Belongs to the binding-protein-dependent transport system permease family.</text>
</comment>
<feature type="transmembrane region" description="Helical" evidence="7">
    <location>
        <begin position="267"/>
        <end position="289"/>
    </location>
</feature>
<evidence type="ECO:0000256" key="8">
    <source>
        <dbReference type="SAM" id="MobiDB-lite"/>
    </source>
</evidence>
<dbReference type="Pfam" id="PF00528">
    <property type="entry name" value="BPD_transp_1"/>
    <property type="match status" value="1"/>
</dbReference>
<evidence type="ECO:0000256" key="5">
    <source>
        <dbReference type="ARBA" id="ARBA00022989"/>
    </source>
</evidence>
<name>A0A2Z3YQ73_9CORY</name>
<keyword evidence="5 7" id="KW-1133">Transmembrane helix</keyword>
<reference evidence="11" key="1">
    <citation type="submission" date="2017-11" db="EMBL/GenBank/DDBJ databases">
        <title>Otitis media/interna in a cat caused by the recently described species Corynebacterium provencense.</title>
        <authorList>
            <person name="Kittl S."/>
            <person name="Brodard I."/>
            <person name="Rychener L."/>
            <person name="Jores J."/>
            <person name="Roosje P."/>
            <person name="Gobeli Brawand S."/>
        </authorList>
    </citation>
    <scope>NUCLEOTIDE SEQUENCE [LARGE SCALE GENOMIC DNA]</scope>
    <source>
        <strain evidence="11">17KM38</strain>
    </source>
</reference>
<dbReference type="KEGG" id="cpre:Csp1_02640"/>
<dbReference type="CDD" id="cd06261">
    <property type="entry name" value="TM_PBP2"/>
    <property type="match status" value="1"/>
</dbReference>
<evidence type="ECO:0000313" key="10">
    <source>
        <dbReference type="EMBL" id="AWT25090.1"/>
    </source>
</evidence>
<sequence>MTAPVDAATVVGRGRDGSTGPRGGALPWYRRTPPAGVSLAMVLLAVLLVAALFPGLLATRDPLETSPSDTFAPASAEHWLGTDQLGRDVYSRLVHGAFYSISLGLGAAAVGAVGGIVLGVVAGYARGVVDRVISRILDVALAFPEVLIALLTITILGPGQWSLLLAVGLGRIPGSARLVRSQVMQIRGSGYVEAGVILGLKPPALVLRHVLPNSLGPVLVNAVVGVGVCIIFGAGLSFLGLGAVPPAPEWGLMLSEARQYLGVNPWVAIWPGVAITVTVIAVTVTGRWLQQHFITRRSSL</sequence>
<comment type="subcellular location">
    <subcellularLocation>
        <location evidence="1 7">Cell membrane</location>
        <topology evidence="1 7">Multi-pass membrane protein</topology>
    </subcellularLocation>
</comment>
<keyword evidence="2 7" id="KW-0813">Transport</keyword>
<evidence type="ECO:0000256" key="7">
    <source>
        <dbReference type="RuleBase" id="RU363032"/>
    </source>
</evidence>
<dbReference type="SUPFAM" id="SSF161098">
    <property type="entry name" value="MetI-like"/>
    <property type="match status" value="1"/>
</dbReference>
<feature type="transmembrane region" description="Helical" evidence="7">
    <location>
        <begin position="97"/>
        <end position="124"/>
    </location>
</feature>
<evidence type="ECO:0000256" key="1">
    <source>
        <dbReference type="ARBA" id="ARBA00004651"/>
    </source>
</evidence>
<dbReference type="PROSITE" id="PS50928">
    <property type="entry name" value="ABC_TM1"/>
    <property type="match status" value="1"/>
</dbReference>
<dbReference type="GO" id="GO:0005886">
    <property type="term" value="C:plasma membrane"/>
    <property type="evidence" value="ECO:0007669"/>
    <property type="project" value="UniProtKB-SubCell"/>
</dbReference>
<dbReference type="PANTHER" id="PTHR43386">
    <property type="entry name" value="OLIGOPEPTIDE TRANSPORT SYSTEM PERMEASE PROTEIN APPC"/>
    <property type="match status" value="1"/>
</dbReference>
<proteinExistence type="inferred from homology"/>
<dbReference type="Gene3D" id="1.10.3720.10">
    <property type="entry name" value="MetI-like"/>
    <property type="match status" value="1"/>
</dbReference>
<feature type="transmembrane region" description="Helical" evidence="7">
    <location>
        <begin position="218"/>
        <end position="247"/>
    </location>
</feature>
<keyword evidence="4 7" id="KW-0812">Transmembrane</keyword>
<organism evidence="10 11">
    <name type="scientific">Corynebacterium provencense</name>
    <dbReference type="NCBI Taxonomy" id="1737425"/>
    <lineage>
        <taxon>Bacteria</taxon>
        <taxon>Bacillati</taxon>
        <taxon>Actinomycetota</taxon>
        <taxon>Actinomycetes</taxon>
        <taxon>Mycobacteriales</taxon>
        <taxon>Corynebacteriaceae</taxon>
        <taxon>Corynebacterium</taxon>
    </lineage>
</organism>
<evidence type="ECO:0000256" key="3">
    <source>
        <dbReference type="ARBA" id="ARBA00022475"/>
    </source>
</evidence>
<gene>
    <name evidence="10" type="primary">gsiD_1</name>
    <name evidence="10" type="ORF">Csp1_02640</name>
</gene>
<dbReference type="Proteomes" id="UP000247696">
    <property type="component" value="Chromosome"/>
</dbReference>
<dbReference type="EMBL" id="CP024988">
    <property type="protein sequence ID" value="AWT25090.1"/>
    <property type="molecule type" value="Genomic_DNA"/>
</dbReference>
<protein>
    <submittedName>
        <fullName evidence="10">Glutathione transport system permease protein GsiD</fullName>
    </submittedName>
</protein>
<evidence type="ECO:0000256" key="6">
    <source>
        <dbReference type="ARBA" id="ARBA00023136"/>
    </source>
</evidence>
<dbReference type="InterPro" id="IPR000515">
    <property type="entry name" value="MetI-like"/>
</dbReference>
<dbReference type="InterPro" id="IPR035906">
    <property type="entry name" value="MetI-like_sf"/>
</dbReference>
<feature type="region of interest" description="Disordered" evidence="8">
    <location>
        <begin position="1"/>
        <end position="26"/>
    </location>
</feature>
<evidence type="ECO:0000256" key="2">
    <source>
        <dbReference type="ARBA" id="ARBA00022448"/>
    </source>
</evidence>
<dbReference type="InterPro" id="IPR050366">
    <property type="entry name" value="BP-dependent_transpt_permease"/>
</dbReference>
<keyword evidence="6 7" id="KW-0472">Membrane</keyword>
<dbReference type="PANTHER" id="PTHR43386:SF25">
    <property type="entry name" value="PEPTIDE ABC TRANSPORTER PERMEASE PROTEIN"/>
    <property type="match status" value="1"/>
</dbReference>
<accession>A0A2Z3YQ73</accession>
<evidence type="ECO:0000259" key="9">
    <source>
        <dbReference type="PROSITE" id="PS50928"/>
    </source>
</evidence>
<dbReference type="OrthoDB" id="9812701at2"/>
<keyword evidence="3" id="KW-1003">Cell membrane</keyword>
<dbReference type="RefSeq" id="WP_066588534.1">
    <property type="nucleotide sequence ID" value="NZ_CABKVS010000002.1"/>
</dbReference>
<feature type="domain" description="ABC transmembrane type-1" evidence="9">
    <location>
        <begin position="97"/>
        <end position="286"/>
    </location>
</feature>
<evidence type="ECO:0000313" key="11">
    <source>
        <dbReference type="Proteomes" id="UP000247696"/>
    </source>
</evidence>
<keyword evidence="11" id="KW-1185">Reference proteome</keyword>
<dbReference type="GO" id="GO:0055085">
    <property type="term" value="P:transmembrane transport"/>
    <property type="evidence" value="ECO:0007669"/>
    <property type="project" value="InterPro"/>
</dbReference>
<feature type="transmembrane region" description="Helical" evidence="7">
    <location>
        <begin position="37"/>
        <end position="57"/>
    </location>
</feature>
<dbReference type="AlphaFoldDB" id="A0A2Z3YQ73"/>
<dbReference type="STRING" id="1737425.GCA_900049755_02386"/>
<evidence type="ECO:0000256" key="4">
    <source>
        <dbReference type="ARBA" id="ARBA00022692"/>
    </source>
</evidence>